<protein>
    <submittedName>
        <fullName evidence="7">MFS general substrate transporter</fullName>
    </submittedName>
</protein>
<dbReference type="PANTHER" id="PTHR23507:SF1">
    <property type="entry name" value="FI18259P1-RELATED"/>
    <property type="match status" value="1"/>
</dbReference>
<feature type="transmembrane region" description="Helical" evidence="5">
    <location>
        <begin position="371"/>
        <end position="392"/>
    </location>
</feature>
<dbReference type="OrthoDB" id="194139at2759"/>
<evidence type="ECO:0000313" key="8">
    <source>
        <dbReference type="Proteomes" id="UP000247810"/>
    </source>
</evidence>
<dbReference type="GO" id="GO:0016020">
    <property type="term" value="C:membrane"/>
    <property type="evidence" value="ECO:0007669"/>
    <property type="project" value="UniProtKB-SubCell"/>
</dbReference>
<sequence length="456" mass="50066">WRPAIFCILIYLLMGIGYFLSAAPQLRLLESIICRQYYKETEPTWSEAGIPEHLCKTGPVQAALAQLLGWQSFFDNIPGLLLALPYGILADNYGRRKIMTLSFVGQLAGLSWVLIVCWLGLPIKAMWLSSLFFVFGGGSNVASSVSMMVIADSTPEIKRSQIFMYFDAALIAAEIISPPIGSLLMKESLWIPLLLNVACGFISILLSWYMPETNCFAVRGQKNGYTELSSDEEPSNPPLKHSNNGGITSLLHNITDSVRVIFTQTSILLLVVSFLVSTFARDSMAFLLQYISNRYSWPIAKTSYLLSFRAAAQLLQFTFILPWVDRTMRKRFEGRPRTKDLYLARSSMVAITVGFAIMGVAPVVGLSMLGIAIYTTGTGYGTFARSLVSALIDPTKLGALYSTIALMDTLGSLLAGPTMSGAFRWGVHLGGAWLGMPYLISAALCGAMTLVIFLVR</sequence>
<evidence type="ECO:0000256" key="4">
    <source>
        <dbReference type="ARBA" id="ARBA00023136"/>
    </source>
</evidence>
<dbReference type="SUPFAM" id="SSF103473">
    <property type="entry name" value="MFS general substrate transporter"/>
    <property type="match status" value="1"/>
</dbReference>
<feature type="transmembrane region" description="Helical" evidence="5">
    <location>
        <begin position="436"/>
        <end position="455"/>
    </location>
</feature>
<dbReference type="InterPro" id="IPR011701">
    <property type="entry name" value="MFS"/>
</dbReference>
<evidence type="ECO:0000256" key="2">
    <source>
        <dbReference type="ARBA" id="ARBA00022692"/>
    </source>
</evidence>
<keyword evidence="3 5" id="KW-1133">Transmembrane helix</keyword>
<dbReference type="Pfam" id="PF07690">
    <property type="entry name" value="MFS_1"/>
    <property type="match status" value="1"/>
</dbReference>
<evidence type="ECO:0000256" key="1">
    <source>
        <dbReference type="ARBA" id="ARBA00004141"/>
    </source>
</evidence>
<keyword evidence="8" id="KW-1185">Reference proteome</keyword>
<dbReference type="GO" id="GO:0022857">
    <property type="term" value="F:transmembrane transporter activity"/>
    <property type="evidence" value="ECO:0007669"/>
    <property type="project" value="InterPro"/>
</dbReference>
<comment type="subcellular location">
    <subcellularLocation>
        <location evidence="1">Membrane</location>
        <topology evidence="1">Multi-pass membrane protein</topology>
    </subcellularLocation>
</comment>
<gene>
    <name evidence="7" type="ORF">BO71DRAFT_278463</name>
</gene>
<proteinExistence type="predicted"/>
<dbReference type="STRING" id="1448320.A0A319F0D2"/>
<feature type="domain" description="Major facilitator superfamily (MFS) profile" evidence="6">
    <location>
        <begin position="10"/>
        <end position="456"/>
    </location>
</feature>
<feature type="transmembrane region" description="Helical" evidence="5">
    <location>
        <begin position="189"/>
        <end position="209"/>
    </location>
</feature>
<evidence type="ECO:0000313" key="7">
    <source>
        <dbReference type="EMBL" id="PYH97882.1"/>
    </source>
</evidence>
<dbReference type="PROSITE" id="PS50850">
    <property type="entry name" value="MFS"/>
    <property type="match status" value="1"/>
</dbReference>
<dbReference type="Gene3D" id="1.20.1250.20">
    <property type="entry name" value="MFS general substrate transporter like domains"/>
    <property type="match status" value="1"/>
</dbReference>
<dbReference type="AlphaFoldDB" id="A0A319F0D2"/>
<reference evidence="7 8" key="1">
    <citation type="submission" date="2018-02" db="EMBL/GenBank/DDBJ databases">
        <title>The genomes of Aspergillus section Nigri reveals drivers in fungal speciation.</title>
        <authorList>
            <consortium name="DOE Joint Genome Institute"/>
            <person name="Vesth T.C."/>
            <person name="Nybo J."/>
            <person name="Theobald S."/>
            <person name="Brandl J."/>
            <person name="Frisvad J.C."/>
            <person name="Nielsen K.F."/>
            <person name="Lyhne E.K."/>
            <person name="Kogle M.E."/>
            <person name="Kuo A."/>
            <person name="Riley R."/>
            <person name="Clum A."/>
            <person name="Nolan M."/>
            <person name="Lipzen A."/>
            <person name="Salamov A."/>
            <person name="Henrissat B."/>
            <person name="Wiebenga A."/>
            <person name="De vries R.P."/>
            <person name="Grigoriev I.V."/>
            <person name="Mortensen U.H."/>
            <person name="Andersen M.R."/>
            <person name="Baker S.E."/>
        </authorList>
    </citation>
    <scope>NUCLEOTIDE SEQUENCE [LARGE SCALE GENOMIC DNA]</scope>
    <source>
        <strain evidence="7 8">CBS 707.79</strain>
    </source>
</reference>
<feature type="transmembrane region" description="Helical" evidence="5">
    <location>
        <begin position="342"/>
        <end position="365"/>
    </location>
</feature>
<evidence type="ECO:0000259" key="6">
    <source>
        <dbReference type="PROSITE" id="PS50850"/>
    </source>
</evidence>
<dbReference type="EMBL" id="KZ825817">
    <property type="protein sequence ID" value="PYH97882.1"/>
    <property type="molecule type" value="Genomic_DNA"/>
</dbReference>
<feature type="transmembrane region" description="Helical" evidence="5">
    <location>
        <begin position="267"/>
        <end position="291"/>
    </location>
</feature>
<dbReference type="Proteomes" id="UP000247810">
    <property type="component" value="Unassembled WGS sequence"/>
</dbReference>
<feature type="transmembrane region" description="Helical" evidence="5">
    <location>
        <begin position="303"/>
        <end position="321"/>
    </location>
</feature>
<feature type="transmembrane region" description="Helical" evidence="5">
    <location>
        <begin position="162"/>
        <end position="183"/>
    </location>
</feature>
<organism evidence="7 8">
    <name type="scientific">Aspergillus ellipticus CBS 707.79</name>
    <dbReference type="NCBI Taxonomy" id="1448320"/>
    <lineage>
        <taxon>Eukaryota</taxon>
        <taxon>Fungi</taxon>
        <taxon>Dikarya</taxon>
        <taxon>Ascomycota</taxon>
        <taxon>Pezizomycotina</taxon>
        <taxon>Eurotiomycetes</taxon>
        <taxon>Eurotiomycetidae</taxon>
        <taxon>Eurotiales</taxon>
        <taxon>Aspergillaceae</taxon>
        <taxon>Aspergillus</taxon>
        <taxon>Aspergillus subgen. Circumdati</taxon>
    </lineage>
</organism>
<dbReference type="InterPro" id="IPR036259">
    <property type="entry name" value="MFS_trans_sf"/>
</dbReference>
<accession>A0A319F0D2</accession>
<evidence type="ECO:0000256" key="3">
    <source>
        <dbReference type="ARBA" id="ARBA00022989"/>
    </source>
</evidence>
<dbReference type="InterPro" id="IPR020846">
    <property type="entry name" value="MFS_dom"/>
</dbReference>
<feature type="transmembrane region" description="Helical" evidence="5">
    <location>
        <begin position="101"/>
        <end position="121"/>
    </location>
</feature>
<feature type="non-terminal residue" evidence="7">
    <location>
        <position position="456"/>
    </location>
</feature>
<keyword evidence="2 5" id="KW-0812">Transmembrane</keyword>
<feature type="transmembrane region" description="Helical" evidence="5">
    <location>
        <begin position="68"/>
        <end position="89"/>
    </location>
</feature>
<keyword evidence="4 5" id="KW-0472">Membrane</keyword>
<feature type="transmembrane region" description="Helical" evidence="5">
    <location>
        <begin position="399"/>
        <end position="416"/>
    </location>
</feature>
<dbReference type="PANTHER" id="PTHR23507">
    <property type="entry name" value="ZGC:174356"/>
    <property type="match status" value="1"/>
</dbReference>
<feature type="transmembrane region" description="Helical" evidence="5">
    <location>
        <begin position="127"/>
        <end position="150"/>
    </location>
</feature>
<feature type="non-terminal residue" evidence="7">
    <location>
        <position position="1"/>
    </location>
</feature>
<name>A0A319F0D2_9EURO</name>
<dbReference type="VEuPathDB" id="FungiDB:BO71DRAFT_278463"/>
<evidence type="ECO:0000256" key="5">
    <source>
        <dbReference type="SAM" id="Phobius"/>
    </source>
</evidence>